<dbReference type="AlphaFoldDB" id="A0A8S9RG15"/>
<dbReference type="PROSITE" id="PS51389">
    <property type="entry name" value="XIN"/>
    <property type="match status" value="1"/>
</dbReference>
<evidence type="ECO:0000313" key="2">
    <source>
        <dbReference type="Proteomes" id="UP000712600"/>
    </source>
</evidence>
<dbReference type="InterPro" id="IPR012510">
    <property type="entry name" value="Actin-binding_Xin_repeat"/>
</dbReference>
<organism evidence="1 2">
    <name type="scientific">Brassica cretica</name>
    <name type="common">Mustard</name>
    <dbReference type="NCBI Taxonomy" id="69181"/>
    <lineage>
        <taxon>Eukaryota</taxon>
        <taxon>Viridiplantae</taxon>
        <taxon>Streptophyta</taxon>
        <taxon>Embryophyta</taxon>
        <taxon>Tracheophyta</taxon>
        <taxon>Spermatophyta</taxon>
        <taxon>Magnoliopsida</taxon>
        <taxon>eudicotyledons</taxon>
        <taxon>Gunneridae</taxon>
        <taxon>Pentapetalae</taxon>
        <taxon>rosids</taxon>
        <taxon>malvids</taxon>
        <taxon>Brassicales</taxon>
        <taxon>Brassicaceae</taxon>
        <taxon>Brassiceae</taxon>
        <taxon>Brassica</taxon>
    </lineage>
</organism>
<dbReference type="Proteomes" id="UP000712600">
    <property type="component" value="Unassembled WGS sequence"/>
</dbReference>
<name>A0A8S9RG15_BRACR</name>
<reference evidence="1" key="1">
    <citation type="submission" date="2019-12" db="EMBL/GenBank/DDBJ databases">
        <title>Genome sequencing and annotation of Brassica cretica.</title>
        <authorList>
            <person name="Studholme D.J."/>
            <person name="Sarris P."/>
        </authorList>
    </citation>
    <scope>NUCLEOTIDE SEQUENCE</scope>
    <source>
        <strain evidence="1">PFS-109/04</strain>
        <tissue evidence="1">Leaf</tissue>
    </source>
</reference>
<dbReference type="GO" id="GO:0030054">
    <property type="term" value="C:cell junction"/>
    <property type="evidence" value="ECO:0007669"/>
    <property type="project" value="InterPro"/>
</dbReference>
<evidence type="ECO:0000313" key="1">
    <source>
        <dbReference type="EMBL" id="KAF3571958.1"/>
    </source>
</evidence>
<gene>
    <name evidence="1" type="ORF">F2Q69_00062294</name>
</gene>
<protein>
    <submittedName>
        <fullName evidence="1">Uncharacterized protein</fullName>
    </submittedName>
</protein>
<comment type="caution">
    <text evidence="1">The sequence shown here is derived from an EMBL/GenBank/DDBJ whole genome shotgun (WGS) entry which is preliminary data.</text>
</comment>
<dbReference type="GO" id="GO:0003779">
    <property type="term" value="F:actin binding"/>
    <property type="evidence" value="ECO:0007669"/>
    <property type="project" value="InterPro"/>
</dbReference>
<dbReference type="EMBL" id="QGKX02000095">
    <property type="protein sequence ID" value="KAF3571958.1"/>
    <property type="molecule type" value="Genomic_DNA"/>
</dbReference>
<dbReference type="GO" id="GO:0030036">
    <property type="term" value="P:actin cytoskeleton organization"/>
    <property type="evidence" value="ECO:0007669"/>
    <property type="project" value="InterPro"/>
</dbReference>
<accession>A0A8S9RG15</accession>
<proteinExistence type="predicted"/>
<sequence>MGSENSSSFYYEEHVYQRVLRGYLAKLAIKIKGKKTIKQSTSPKSGFEGTLLSGYVAQSDWLEERSVSFLLSFSLSVFPFSSLGGETANPRHLDDSPTKRRGLFRWFGEEGKRCTLYRWLPSNKENGDISLYRWLFETSSLSIEKLVIREASVAEDYEAGGGLVDEEDNDGWVATHGRPKGCLIKMVLRLFDQVSKAHGKKIVAEEKGMKDFETMWSIRQQDLVLKERLSKMRLLDSLIAKKEPLIEYEEALEKLLLS</sequence>